<evidence type="ECO:0008006" key="3">
    <source>
        <dbReference type="Google" id="ProtNLM"/>
    </source>
</evidence>
<evidence type="ECO:0000313" key="2">
    <source>
        <dbReference type="Proteomes" id="UP000253940"/>
    </source>
</evidence>
<dbReference type="Proteomes" id="UP000253940">
    <property type="component" value="Chromosome"/>
</dbReference>
<name>A0A345P9S6_9GAMM</name>
<dbReference type="EMBL" id="CP031222">
    <property type="protein sequence ID" value="AXI04035.1"/>
    <property type="molecule type" value="Genomic_DNA"/>
</dbReference>
<keyword evidence="2" id="KW-1185">Reference proteome</keyword>
<protein>
    <recommendedName>
        <fullName evidence="3">Peptidase C39 domain-containing protein</fullName>
    </recommendedName>
</protein>
<gene>
    <name evidence="1" type="ORF">HYN46_15020</name>
</gene>
<dbReference type="AlphaFoldDB" id="A0A345P9S6"/>
<proteinExistence type="predicted"/>
<accession>A0A345P9S6</accession>
<evidence type="ECO:0000313" key="1">
    <source>
        <dbReference type="EMBL" id="AXI04035.1"/>
    </source>
</evidence>
<organism evidence="1 2">
    <name type="scientific">Aquirhabdus parva</name>
    <dbReference type="NCBI Taxonomy" id="2283318"/>
    <lineage>
        <taxon>Bacteria</taxon>
        <taxon>Pseudomonadati</taxon>
        <taxon>Pseudomonadota</taxon>
        <taxon>Gammaproteobacteria</taxon>
        <taxon>Moraxellales</taxon>
        <taxon>Moraxellaceae</taxon>
        <taxon>Aquirhabdus</taxon>
    </lineage>
</organism>
<reference evidence="1 2" key="1">
    <citation type="submission" date="2018-07" db="EMBL/GenBank/DDBJ databases">
        <title>Genome sequencing of Moraxellaceae gen. HYN0046.</title>
        <authorList>
            <person name="Kim M."/>
            <person name="Yi H."/>
        </authorList>
    </citation>
    <scope>NUCLEOTIDE SEQUENCE [LARGE SCALE GENOMIC DNA]</scope>
    <source>
        <strain evidence="1 2">HYN0046</strain>
    </source>
</reference>
<dbReference type="KEGG" id="mbah:HYN46_15020"/>
<dbReference type="OrthoDB" id="6704297at2"/>
<sequence>MLKQQRTTAYRQGLIVLLSLLGMMPIAQASMLERCAAPESNYPAYIHSMLSRIGHHPQDSNTASIAFIMAAAITARYNIPVDAEKISSLLNHETLGIRPISMLDIKRVFTLLGLQVDARKTEQPEEVLTLSSQILITQDQQKNFMALITTSNSYAYLIYGVVNQEALICPVHKSVFMKSYTTEKFLILN</sequence>
<dbReference type="RefSeq" id="WP_114900143.1">
    <property type="nucleotide sequence ID" value="NZ_CP031222.1"/>
</dbReference>